<evidence type="ECO:0000256" key="1">
    <source>
        <dbReference type="SAM" id="MobiDB-lite"/>
    </source>
</evidence>
<accession>A0A0B6YR03</accession>
<feature type="compositionally biased region" description="Basic and acidic residues" evidence="1">
    <location>
        <begin position="154"/>
        <end position="163"/>
    </location>
</feature>
<gene>
    <name evidence="2" type="primary">ORF32357</name>
</gene>
<proteinExistence type="predicted"/>
<sequence>TTASHLPVMNSGAGDVAQTETATMTLPSCESLLSSDDSDLCSTASSDLSYDPKHDTGRYASDSCGSLVSVASSSVAAIVSFTTSENSEECIAMDSQTLGNQSSMTGGPLKTDIASNSSTQSSSDSAKTVNICADTATVVNNMGTSSSKNSAAKNIEKVERRVDNSTPCDINTQAATSRNYPLTNANRS</sequence>
<evidence type="ECO:0000313" key="2">
    <source>
        <dbReference type="EMBL" id="CEK58216.1"/>
    </source>
</evidence>
<reference evidence="2" key="1">
    <citation type="submission" date="2014-12" db="EMBL/GenBank/DDBJ databases">
        <title>Insight into the proteome of Arion vulgaris.</title>
        <authorList>
            <person name="Aradska J."/>
            <person name="Bulat T."/>
            <person name="Smidak R."/>
            <person name="Sarate P."/>
            <person name="Gangsoo J."/>
            <person name="Sialana F."/>
            <person name="Bilban M."/>
            <person name="Lubec G."/>
        </authorList>
    </citation>
    <scope>NUCLEOTIDE SEQUENCE</scope>
    <source>
        <tissue evidence="2">Skin</tissue>
    </source>
</reference>
<feature type="compositionally biased region" description="Polar residues" evidence="1">
    <location>
        <begin position="142"/>
        <end position="152"/>
    </location>
</feature>
<organism evidence="2">
    <name type="scientific">Arion vulgaris</name>
    <dbReference type="NCBI Taxonomy" id="1028688"/>
    <lineage>
        <taxon>Eukaryota</taxon>
        <taxon>Metazoa</taxon>
        <taxon>Spiralia</taxon>
        <taxon>Lophotrochozoa</taxon>
        <taxon>Mollusca</taxon>
        <taxon>Gastropoda</taxon>
        <taxon>Heterobranchia</taxon>
        <taxon>Euthyneura</taxon>
        <taxon>Panpulmonata</taxon>
        <taxon>Eupulmonata</taxon>
        <taxon>Stylommatophora</taxon>
        <taxon>Helicina</taxon>
        <taxon>Arionoidea</taxon>
        <taxon>Arionidae</taxon>
        <taxon>Arion</taxon>
    </lineage>
</organism>
<dbReference type="EMBL" id="HACG01011351">
    <property type="protein sequence ID" value="CEK58216.1"/>
    <property type="molecule type" value="Transcribed_RNA"/>
</dbReference>
<feature type="non-terminal residue" evidence="2">
    <location>
        <position position="1"/>
    </location>
</feature>
<feature type="region of interest" description="Disordered" evidence="1">
    <location>
        <begin position="142"/>
        <end position="188"/>
    </location>
</feature>
<protein>
    <submittedName>
        <fullName evidence="2">Uncharacterized protein</fullName>
    </submittedName>
</protein>
<dbReference type="AlphaFoldDB" id="A0A0B6YR03"/>
<name>A0A0B6YR03_9EUPU</name>
<feature type="non-terminal residue" evidence="2">
    <location>
        <position position="188"/>
    </location>
</feature>
<feature type="compositionally biased region" description="Polar residues" evidence="1">
    <location>
        <begin position="164"/>
        <end position="188"/>
    </location>
</feature>